<dbReference type="GO" id="GO:0005886">
    <property type="term" value="C:plasma membrane"/>
    <property type="evidence" value="ECO:0007669"/>
    <property type="project" value="TreeGrafter"/>
</dbReference>
<comment type="subcellular location">
    <subcellularLocation>
        <location evidence="1">Membrane</location>
        <topology evidence="1">Multi-pass membrane protein</topology>
    </subcellularLocation>
</comment>
<dbReference type="Proteomes" id="UP000735302">
    <property type="component" value="Unassembled WGS sequence"/>
</dbReference>
<evidence type="ECO:0000256" key="5">
    <source>
        <dbReference type="SAM" id="Phobius"/>
    </source>
</evidence>
<dbReference type="EMBL" id="BLXT01007247">
    <property type="protein sequence ID" value="GFO37535.1"/>
    <property type="molecule type" value="Genomic_DNA"/>
</dbReference>
<evidence type="ECO:0000313" key="6">
    <source>
        <dbReference type="EMBL" id="GFO37535.1"/>
    </source>
</evidence>
<organism evidence="6 7">
    <name type="scientific">Plakobranchus ocellatus</name>
    <dbReference type="NCBI Taxonomy" id="259542"/>
    <lineage>
        <taxon>Eukaryota</taxon>
        <taxon>Metazoa</taxon>
        <taxon>Spiralia</taxon>
        <taxon>Lophotrochozoa</taxon>
        <taxon>Mollusca</taxon>
        <taxon>Gastropoda</taxon>
        <taxon>Heterobranchia</taxon>
        <taxon>Euthyneura</taxon>
        <taxon>Panpulmonata</taxon>
        <taxon>Sacoglossa</taxon>
        <taxon>Placobranchoidea</taxon>
        <taxon>Plakobranchidae</taxon>
        <taxon>Plakobranchus</taxon>
    </lineage>
</organism>
<keyword evidence="4 5" id="KW-0472">Membrane</keyword>
<reference evidence="6 7" key="1">
    <citation type="journal article" date="2021" name="Elife">
        <title>Chloroplast acquisition without the gene transfer in kleptoplastic sea slugs, Plakobranchus ocellatus.</title>
        <authorList>
            <person name="Maeda T."/>
            <person name="Takahashi S."/>
            <person name="Yoshida T."/>
            <person name="Shimamura S."/>
            <person name="Takaki Y."/>
            <person name="Nagai Y."/>
            <person name="Toyoda A."/>
            <person name="Suzuki Y."/>
            <person name="Arimoto A."/>
            <person name="Ishii H."/>
            <person name="Satoh N."/>
            <person name="Nishiyama T."/>
            <person name="Hasebe M."/>
            <person name="Maruyama T."/>
            <person name="Minagawa J."/>
            <person name="Obokata J."/>
            <person name="Shigenobu S."/>
        </authorList>
    </citation>
    <scope>NUCLEOTIDE SEQUENCE [LARGE SCALE GENOMIC DNA]</scope>
</reference>
<dbReference type="PANTHER" id="PTHR10283">
    <property type="entry name" value="SOLUTE CARRIER FAMILY 13 MEMBER"/>
    <property type="match status" value="1"/>
</dbReference>
<accession>A0AAV4D0D7</accession>
<keyword evidence="7" id="KW-1185">Reference proteome</keyword>
<feature type="transmembrane region" description="Helical" evidence="5">
    <location>
        <begin position="42"/>
        <end position="60"/>
    </location>
</feature>
<protein>
    <submittedName>
        <fullName evidence="6">Solute carrier family 13 member 2</fullName>
    </submittedName>
</protein>
<evidence type="ECO:0000256" key="1">
    <source>
        <dbReference type="ARBA" id="ARBA00004141"/>
    </source>
</evidence>
<dbReference type="AlphaFoldDB" id="A0AAV4D0D7"/>
<sequence>MGILADIWKLRTLYIVPVFFLASIPILTEIPESEMPKEARRCLYVLVVMALTWLTESLPIEATALFPMVLFPLMGVMTAGITSGSYLN</sequence>
<dbReference type="PANTHER" id="PTHR10283:SF82">
    <property type="entry name" value="SOLUTE CARRIER FAMILY 13 MEMBER 2"/>
    <property type="match status" value="1"/>
</dbReference>
<evidence type="ECO:0000256" key="4">
    <source>
        <dbReference type="ARBA" id="ARBA00023136"/>
    </source>
</evidence>
<evidence type="ECO:0000256" key="2">
    <source>
        <dbReference type="ARBA" id="ARBA00022692"/>
    </source>
</evidence>
<dbReference type="GO" id="GO:0022857">
    <property type="term" value="F:transmembrane transporter activity"/>
    <property type="evidence" value="ECO:0007669"/>
    <property type="project" value="UniProtKB-ARBA"/>
</dbReference>
<feature type="non-terminal residue" evidence="6">
    <location>
        <position position="88"/>
    </location>
</feature>
<evidence type="ECO:0000313" key="7">
    <source>
        <dbReference type="Proteomes" id="UP000735302"/>
    </source>
</evidence>
<comment type="caution">
    <text evidence="6">The sequence shown here is derived from an EMBL/GenBank/DDBJ whole genome shotgun (WGS) entry which is preliminary data.</text>
</comment>
<proteinExistence type="predicted"/>
<gene>
    <name evidence="6" type="ORF">PoB_006404000</name>
</gene>
<feature type="transmembrane region" description="Helical" evidence="5">
    <location>
        <begin position="66"/>
        <end position="87"/>
    </location>
</feature>
<keyword evidence="2 5" id="KW-0812">Transmembrane</keyword>
<feature type="transmembrane region" description="Helical" evidence="5">
    <location>
        <begin position="12"/>
        <end position="30"/>
    </location>
</feature>
<keyword evidence="3 5" id="KW-1133">Transmembrane helix</keyword>
<name>A0AAV4D0D7_9GAST</name>
<evidence type="ECO:0000256" key="3">
    <source>
        <dbReference type="ARBA" id="ARBA00022989"/>
    </source>
</evidence>